<dbReference type="InterPro" id="IPR036051">
    <property type="entry name" value="KRAB_dom_sf"/>
</dbReference>
<dbReference type="SUPFAM" id="SSF109640">
    <property type="entry name" value="KRAB domain (Kruppel-associated box)"/>
    <property type="match status" value="1"/>
</dbReference>
<evidence type="ECO:0000313" key="2">
    <source>
        <dbReference type="Proteomes" id="UP000695026"/>
    </source>
</evidence>
<dbReference type="Pfam" id="PF01352">
    <property type="entry name" value="KRAB"/>
    <property type="match status" value="1"/>
</dbReference>
<dbReference type="Gene3D" id="6.10.140.140">
    <property type="match status" value="1"/>
</dbReference>
<dbReference type="PANTHER" id="PTHR23232:SF142">
    <property type="entry name" value="GASTRULA ZINC FINGER PROTEIN XLCGF57.1-LIKE-RELATED"/>
    <property type="match status" value="1"/>
</dbReference>
<dbReference type="SMART" id="SM00349">
    <property type="entry name" value="KRAB"/>
    <property type="match status" value="1"/>
</dbReference>
<protein>
    <submittedName>
        <fullName evidence="3">KRAB domain-containing protein ZNF788-like isoform X3</fullName>
    </submittedName>
</protein>
<accession>A0A9F3QW91</accession>
<proteinExistence type="predicted"/>
<dbReference type="AlphaFoldDB" id="A0A9F3QW91"/>
<evidence type="ECO:0000313" key="3">
    <source>
        <dbReference type="RefSeq" id="XP_015746812.1"/>
    </source>
</evidence>
<dbReference type="GeneID" id="103060033"/>
<keyword evidence="2" id="KW-1185">Reference proteome</keyword>
<dbReference type="OrthoDB" id="8117402at2759"/>
<dbReference type="CDD" id="cd07765">
    <property type="entry name" value="KRAB_A-box"/>
    <property type="match status" value="1"/>
</dbReference>
<organism evidence="2 3">
    <name type="scientific">Python bivittatus</name>
    <name type="common">Burmese python</name>
    <name type="synonym">Python molurus bivittatus</name>
    <dbReference type="NCBI Taxonomy" id="176946"/>
    <lineage>
        <taxon>Eukaryota</taxon>
        <taxon>Metazoa</taxon>
        <taxon>Chordata</taxon>
        <taxon>Craniata</taxon>
        <taxon>Vertebrata</taxon>
        <taxon>Euteleostomi</taxon>
        <taxon>Lepidosauria</taxon>
        <taxon>Squamata</taxon>
        <taxon>Bifurcata</taxon>
        <taxon>Unidentata</taxon>
        <taxon>Episquamata</taxon>
        <taxon>Toxicofera</taxon>
        <taxon>Serpentes</taxon>
        <taxon>Henophidia</taxon>
        <taxon>Pythonidae</taxon>
        <taxon>Python</taxon>
    </lineage>
</organism>
<dbReference type="InterPro" id="IPR001909">
    <property type="entry name" value="KRAB"/>
</dbReference>
<evidence type="ECO:0000259" key="1">
    <source>
        <dbReference type="PROSITE" id="PS50805"/>
    </source>
</evidence>
<dbReference type="GO" id="GO:0006355">
    <property type="term" value="P:regulation of DNA-templated transcription"/>
    <property type="evidence" value="ECO:0007669"/>
    <property type="project" value="InterPro"/>
</dbReference>
<dbReference type="InterPro" id="IPR050169">
    <property type="entry name" value="Krueppel_C2H2_ZnF"/>
</dbReference>
<dbReference type="PANTHER" id="PTHR23232">
    <property type="entry name" value="KRAB DOMAIN C2H2 ZINC FINGER"/>
    <property type="match status" value="1"/>
</dbReference>
<name>A0A9F3QW91_PYTBI</name>
<gene>
    <name evidence="3" type="primary">LOC103060033</name>
</gene>
<sequence>MQEPLRKVEMVSVSPEGGEALSGLSMGHLLGRISEEDPAPLSGESATAQGLVSLEEVAVHCTEEEWALLDPSQRALRGEVTLENSRHVATLVCNTDVPGDPSPVA</sequence>
<dbReference type="PROSITE" id="PS50805">
    <property type="entry name" value="KRAB"/>
    <property type="match status" value="1"/>
</dbReference>
<feature type="domain" description="KRAB" evidence="1">
    <location>
        <begin position="52"/>
        <end position="105"/>
    </location>
</feature>
<reference evidence="3" key="1">
    <citation type="submission" date="2025-08" db="UniProtKB">
        <authorList>
            <consortium name="RefSeq"/>
        </authorList>
    </citation>
    <scope>IDENTIFICATION</scope>
    <source>
        <tissue evidence="3">Liver</tissue>
    </source>
</reference>
<dbReference type="Proteomes" id="UP000695026">
    <property type="component" value="Unplaced"/>
</dbReference>
<dbReference type="RefSeq" id="XP_015746812.1">
    <property type="nucleotide sequence ID" value="XM_015891326.2"/>
</dbReference>